<evidence type="ECO:0000313" key="3">
    <source>
        <dbReference type="Proteomes" id="UP000475214"/>
    </source>
</evidence>
<feature type="domain" description="PRC-barrel" evidence="1">
    <location>
        <begin position="21"/>
        <end position="92"/>
    </location>
</feature>
<dbReference type="RefSeq" id="WP_163739115.1">
    <property type="nucleotide sequence ID" value="NZ_JAAGOA010000009.1"/>
</dbReference>
<accession>A0A6L9S8X5</accession>
<dbReference type="SUPFAM" id="SSF50346">
    <property type="entry name" value="PRC-barrel domain"/>
    <property type="match status" value="1"/>
</dbReference>
<reference evidence="2 3" key="1">
    <citation type="submission" date="2020-02" db="EMBL/GenBank/DDBJ databases">
        <authorList>
            <person name="Li X.-J."/>
            <person name="Han X.-M."/>
        </authorList>
    </citation>
    <scope>NUCLEOTIDE SEQUENCE [LARGE SCALE GENOMIC DNA]</scope>
    <source>
        <strain evidence="2 3">CCTCC AB 2017055</strain>
    </source>
</reference>
<organism evidence="2 3">
    <name type="scientific">Phytoactinopolyspora halotolerans</name>
    <dbReference type="NCBI Taxonomy" id="1981512"/>
    <lineage>
        <taxon>Bacteria</taxon>
        <taxon>Bacillati</taxon>
        <taxon>Actinomycetota</taxon>
        <taxon>Actinomycetes</taxon>
        <taxon>Jiangellales</taxon>
        <taxon>Jiangellaceae</taxon>
        <taxon>Phytoactinopolyspora</taxon>
    </lineage>
</organism>
<name>A0A6L9S8X5_9ACTN</name>
<dbReference type="GO" id="GO:0019684">
    <property type="term" value="P:photosynthesis, light reaction"/>
    <property type="evidence" value="ECO:0007669"/>
    <property type="project" value="InterPro"/>
</dbReference>
<dbReference type="PANTHER" id="PTHR36505:SF1">
    <property type="entry name" value="BLR1072 PROTEIN"/>
    <property type="match status" value="1"/>
</dbReference>
<dbReference type="Proteomes" id="UP000475214">
    <property type="component" value="Unassembled WGS sequence"/>
</dbReference>
<evidence type="ECO:0000313" key="2">
    <source>
        <dbReference type="EMBL" id="NEE01473.1"/>
    </source>
</evidence>
<dbReference type="Pfam" id="PF05239">
    <property type="entry name" value="PRC"/>
    <property type="match status" value="1"/>
</dbReference>
<sequence length="139" mass="15700">MATDRQAVLVRLEDTDLMPASEADDVRGHSVVDRVGQEIGDVEDLVIDPEERRVRFLEVGTGGFLGIGQDKQLIPVDAVEKVEDGVVHVNRDRTEVAEAPAYDPSLIQEPSYYEDIYSHYGYSPFWVPGYIYPPFPYNR</sequence>
<dbReference type="EMBL" id="JAAGOA010000009">
    <property type="protein sequence ID" value="NEE01473.1"/>
    <property type="molecule type" value="Genomic_DNA"/>
</dbReference>
<dbReference type="InterPro" id="IPR011033">
    <property type="entry name" value="PRC_barrel-like_sf"/>
</dbReference>
<comment type="caution">
    <text evidence="2">The sequence shown here is derived from an EMBL/GenBank/DDBJ whole genome shotgun (WGS) entry which is preliminary data.</text>
</comment>
<dbReference type="GO" id="GO:0030077">
    <property type="term" value="C:plasma membrane light-harvesting complex"/>
    <property type="evidence" value="ECO:0007669"/>
    <property type="project" value="InterPro"/>
</dbReference>
<evidence type="ECO:0000259" key="1">
    <source>
        <dbReference type="Pfam" id="PF05239"/>
    </source>
</evidence>
<proteinExistence type="predicted"/>
<protein>
    <submittedName>
        <fullName evidence="2">PRC-barrel domain containing protein</fullName>
    </submittedName>
</protein>
<dbReference type="Gene3D" id="3.90.50.10">
    <property type="entry name" value="Photosynthetic Reaction Center, subunit H, domain 2"/>
    <property type="match status" value="1"/>
</dbReference>
<dbReference type="AlphaFoldDB" id="A0A6L9S8X5"/>
<dbReference type="PANTHER" id="PTHR36505">
    <property type="entry name" value="BLR1072 PROTEIN"/>
    <property type="match status" value="1"/>
</dbReference>
<dbReference type="InterPro" id="IPR027275">
    <property type="entry name" value="PRC-brl_dom"/>
</dbReference>
<dbReference type="InterPro" id="IPR014747">
    <property type="entry name" value="Bac_photo_RC_H_C"/>
</dbReference>
<keyword evidence="3" id="KW-1185">Reference proteome</keyword>
<gene>
    <name evidence="2" type="ORF">G1H10_14960</name>
</gene>